<protein>
    <submittedName>
        <fullName evidence="5">DegT/DnrJ/EryC1/StrS family aminotransferase</fullName>
    </submittedName>
</protein>
<evidence type="ECO:0000256" key="3">
    <source>
        <dbReference type="PIRSR" id="PIRSR000390-2"/>
    </source>
</evidence>
<dbReference type="GO" id="GO:0000271">
    <property type="term" value="P:polysaccharide biosynthetic process"/>
    <property type="evidence" value="ECO:0007669"/>
    <property type="project" value="TreeGrafter"/>
</dbReference>
<dbReference type="Gene3D" id="3.90.1150.10">
    <property type="entry name" value="Aspartate Aminotransferase, domain 1"/>
    <property type="match status" value="1"/>
</dbReference>
<proteinExistence type="inferred from homology"/>
<dbReference type="AlphaFoldDB" id="A0A7G9QLR4"/>
<name>A0A7G9QLR4_9SPHI</name>
<evidence type="ECO:0000313" key="6">
    <source>
        <dbReference type="Proteomes" id="UP000515806"/>
    </source>
</evidence>
<sequence length="396" mass="43716">MSKRIYLSPPHMSGQEIMYVKNAFDTNWVAPLGPNVDGFEVDIAGFLGDGTQVAALNSGTAAIHLGLVLLGVGAGDEVICQSLTFSASANPILYLGARPVFIDSESQTWNMSPFFLEQAIKNRLEAGIKPKAIIVVHLYGMPALIEEIVEIGERYGIPILEDAAEALGSTFRGRKLGTFGAIGIFSFNGNKIITTSGGGAMVSKSAALVAKARFLSCQAKESCAYFQHTEIGYNYRMSNIAAGIGRGQMEMLPMRISQRRAIFNRYRESLSGTIGISFQEEPNQHYFSNRWLTAFVVNESEHFEVENFRQALEAENIEVRYIWKPMHLQPLFSQYLYFGSGVSDRLFQNGICLPSGSAMDEEDMSRIIGAFERNFSPKPIIYSGAIIQEEYGTETN</sequence>
<dbReference type="InterPro" id="IPR015422">
    <property type="entry name" value="PyrdxlP-dep_Trfase_small"/>
</dbReference>
<evidence type="ECO:0000256" key="1">
    <source>
        <dbReference type="ARBA" id="ARBA00037999"/>
    </source>
</evidence>
<dbReference type="RefSeq" id="WP_187594734.1">
    <property type="nucleotide sequence ID" value="NZ_CP060723.1"/>
</dbReference>
<evidence type="ECO:0000256" key="2">
    <source>
        <dbReference type="PIRSR" id="PIRSR000390-1"/>
    </source>
</evidence>
<organism evidence="5 6">
    <name type="scientific">Pedobacter roseus</name>
    <dbReference type="NCBI Taxonomy" id="336820"/>
    <lineage>
        <taxon>Bacteria</taxon>
        <taxon>Pseudomonadati</taxon>
        <taxon>Bacteroidota</taxon>
        <taxon>Sphingobacteriia</taxon>
        <taxon>Sphingobacteriales</taxon>
        <taxon>Sphingobacteriaceae</taxon>
        <taxon>Pedobacter</taxon>
    </lineage>
</organism>
<dbReference type="PIRSF" id="PIRSF000390">
    <property type="entry name" value="PLP_StrS"/>
    <property type="match status" value="1"/>
</dbReference>
<dbReference type="Pfam" id="PF01041">
    <property type="entry name" value="DegT_DnrJ_EryC1"/>
    <property type="match status" value="1"/>
</dbReference>
<dbReference type="PANTHER" id="PTHR30244:SF34">
    <property type="entry name" value="DTDP-4-AMINO-4,6-DIDEOXYGALACTOSE TRANSAMINASE"/>
    <property type="match status" value="1"/>
</dbReference>
<dbReference type="EMBL" id="CP060723">
    <property type="protein sequence ID" value="QNN44289.1"/>
    <property type="molecule type" value="Genomic_DNA"/>
</dbReference>
<dbReference type="GO" id="GO:0008483">
    <property type="term" value="F:transaminase activity"/>
    <property type="evidence" value="ECO:0007669"/>
    <property type="project" value="UniProtKB-KW"/>
</dbReference>
<dbReference type="CDD" id="cd00616">
    <property type="entry name" value="AHBA_syn"/>
    <property type="match status" value="1"/>
</dbReference>
<keyword evidence="5" id="KW-0808">Transferase</keyword>
<dbReference type="GO" id="GO:0030170">
    <property type="term" value="F:pyridoxal phosphate binding"/>
    <property type="evidence" value="ECO:0007669"/>
    <property type="project" value="TreeGrafter"/>
</dbReference>
<gene>
    <name evidence="5" type="ORF">H9L23_09535</name>
</gene>
<dbReference type="Proteomes" id="UP000515806">
    <property type="component" value="Chromosome"/>
</dbReference>
<reference evidence="5 6" key="1">
    <citation type="submission" date="2020-08" db="EMBL/GenBank/DDBJ databases">
        <title>Genome sequence of Pedobacter roseus KACC 11594T.</title>
        <authorList>
            <person name="Hyun D.-W."/>
            <person name="Bae J.-W."/>
        </authorList>
    </citation>
    <scope>NUCLEOTIDE SEQUENCE [LARGE SCALE GENOMIC DNA]</scope>
    <source>
        <strain evidence="5 6">KACC 11594</strain>
    </source>
</reference>
<dbReference type="KEGG" id="proe:H9L23_09535"/>
<accession>A0A7G9QLR4</accession>
<dbReference type="InterPro" id="IPR000653">
    <property type="entry name" value="DegT/StrS_aminotransferase"/>
</dbReference>
<evidence type="ECO:0000313" key="5">
    <source>
        <dbReference type="EMBL" id="QNN44289.1"/>
    </source>
</evidence>
<dbReference type="Gene3D" id="3.40.640.10">
    <property type="entry name" value="Type I PLP-dependent aspartate aminotransferase-like (Major domain)"/>
    <property type="match status" value="1"/>
</dbReference>
<dbReference type="InterPro" id="IPR015421">
    <property type="entry name" value="PyrdxlP-dep_Trfase_major"/>
</dbReference>
<feature type="active site" description="Proton acceptor" evidence="2">
    <location>
        <position position="191"/>
    </location>
</feature>
<evidence type="ECO:0000256" key="4">
    <source>
        <dbReference type="RuleBase" id="RU004508"/>
    </source>
</evidence>
<keyword evidence="5" id="KW-0032">Aminotransferase</keyword>
<feature type="modified residue" description="N6-(pyridoxal phosphate)lysine" evidence="3">
    <location>
        <position position="191"/>
    </location>
</feature>
<dbReference type="InterPro" id="IPR015424">
    <property type="entry name" value="PyrdxlP-dep_Trfase"/>
</dbReference>
<keyword evidence="6" id="KW-1185">Reference proteome</keyword>
<dbReference type="SUPFAM" id="SSF53383">
    <property type="entry name" value="PLP-dependent transferases"/>
    <property type="match status" value="1"/>
</dbReference>
<dbReference type="PANTHER" id="PTHR30244">
    <property type="entry name" value="TRANSAMINASE"/>
    <property type="match status" value="1"/>
</dbReference>
<keyword evidence="3 4" id="KW-0663">Pyridoxal phosphate</keyword>
<comment type="similarity">
    <text evidence="1 4">Belongs to the DegT/DnrJ/EryC1 family.</text>
</comment>